<reference evidence="5 6" key="1">
    <citation type="submission" date="2024-06" db="EMBL/GenBank/DDBJ databases">
        <title>The Natural Products Discovery Center: Release of the First 8490 Sequenced Strains for Exploring Actinobacteria Biosynthetic Diversity.</title>
        <authorList>
            <person name="Kalkreuter E."/>
            <person name="Kautsar S.A."/>
            <person name="Yang D."/>
            <person name="Bader C.D."/>
            <person name="Teijaro C.N."/>
            <person name="Fluegel L."/>
            <person name="Davis C.M."/>
            <person name="Simpson J.R."/>
            <person name="Lauterbach L."/>
            <person name="Steele A.D."/>
            <person name="Gui C."/>
            <person name="Meng S."/>
            <person name="Li G."/>
            <person name="Viehrig K."/>
            <person name="Ye F."/>
            <person name="Su P."/>
            <person name="Kiefer A.F."/>
            <person name="Nichols A."/>
            <person name="Cepeda A.J."/>
            <person name="Yan W."/>
            <person name="Fan B."/>
            <person name="Jiang Y."/>
            <person name="Adhikari A."/>
            <person name="Zheng C.-J."/>
            <person name="Schuster L."/>
            <person name="Cowan T.M."/>
            <person name="Smanski M.J."/>
            <person name="Chevrette M.G."/>
            <person name="De Carvalho L.P.S."/>
            <person name="Shen B."/>
        </authorList>
    </citation>
    <scope>NUCLEOTIDE SEQUENCE [LARGE SCALE GENOMIC DNA]</scope>
    <source>
        <strain evidence="5 6">NPDC050403</strain>
    </source>
</reference>
<dbReference type="PRINTS" id="PR00038">
    <property type="entry name" value="HTHLUXR"/>
</dbReference>
<dbReference type="PANTHER" id="PTHR44688:SF16">
    <property type="entry name" value="DNA-BINDING TRANSCRIPTIONAL ACTIVATOR DEVR_DOSR"/>
    <property type="match status" value="1"/>
</dbReference>
<evidence type="ECO:0000256" key="3">
    <source>
        <dbReference type="ARBA" id="ARBA00023163"/>
    </source>
</evidence>
<dbReference type="InterPro" id="IPR016032">
    <property type="entry name" value="Sig_transdc_resp-reg_C-effctor"/>
</dbReference>
<keyword evidence="6" id="KW-1185">Reference proteome</keyword>
<evidence type="ECO:0000313" key="5">
    <source>
        <dbReference type="EMBL" id="MEV0710200.1"/>
    </source>
</evidence>
<dbReference type="Pfam" id="PF00196">
    <property type="entry name" value="GerE"/>
    <property type="match status" value="1"/>
</dbReference>
<feature type="domain" description="HTH luxR-type" evidence="4">
    <location>
        <begin position="294"/>
        <end position="360"/>
    </location>
</feature>
<keyword evidence="1" id="KW-0805">Transcription regulation</keyword>
<keyword evidence="2" id="KW-0238">DNA-binding</keyword>
<dbReference type="InterPro" id="IPR036388">
    <property type="entry name" value="WH-like_DNA-bd_sf"/>
</dbReference>
<sequence length="386" mass="41527">MARGLTAARVRQDMDIVARAGLDLDTFLEEAVASVSRAVPWVSACIATQDPVTHMLTSARKYGDLRDRNSHDHEFGLIEYGTVEPTAFTELARAEVPAAGVHLMTSGDVERSGRMSTFMKPRFGFADEARLAFRDGHETWGAMALFRGAGDAPFDAAEIDFLASLAAPFAHGVRTGMLARLVEAAPPASITGPAVLIVGTDDQIVQMSLGAEQRLAELDWGVGGGDPLGPVGALVGAARRFGRGETAVPPRCRMRTTGGMWLVLHAGPLTARGGRQGDVVITIEEARPPEIVAIVVAAYGLSPRERDVVQLVLQGIDTKEIAATLHLSTYTVQDHLKSVFDKANVRSRRELISRVYFDQYVPRMGAELTPTGWFVAREPESGRVGA</sequence>
<dbReference type="CDD" id="cd06170">
    <property type="entry name" value="LuxR_C_like"/>
    <property type="match status" value="1"/>
</dbReference>
<comment type="caution">
    <text evidence="5">The sequence shown here is derived from an EMBL/GenBank/DDBJ whole genome shotgun (WGS) entry which is preliminary data.</text>
</comment>
<accession>A0ABV3FXR3</accession>
<dbReference type="InterPro" id="IPR000792">
    <property type="entry name" value="Tscrpt_reg_LuxR_C"/>
</dbReference>
<dbReference type="SMART" id="SM00421">
    <property type="entry name" value="HTH_LUXR"/>
    <property type="match status" value="1"/>
</dbReference>
<evidence type="ECO:0000259" key="4">
    <source>
        <dbReference type="PROSITE" id="PS50043"/>
    </source>
</evidence>
<dbReference type="RefSeq" id="WP_357785962.1">
    <property type="nucleotide sequence ID" value="NZ_JBFAKC010000009.1"/>
</dbReference>
<dbReference type="PROSITE" id="PS00622">
    <property type="entry name" value="HTH_LUXR_1"/>
    <property type="match status" value="1"/>
</dbReference>
<name>A0ABV3FXR3_9NOCA</name>
<evidence type="ECO:0000256" key="2">
    <source>
        <dbReference type="ARBA" id="ARBA00023125"/>
    </source>
</evidence>
<keyword evidence="3" id="KW-0804">Transcription</keyword>
<dbReference type="PROSITE" id="PS50043">
    <property type="entry name" value="HTH_LUXR_2"/>
    <property type="match status" value="1"/>
</dbReference>
<organism evidence="5 6">
    <name type="scientific">Nocardia aurea</name>
    <dbReference type="NCBI Taxonomy" id="2144174"/>
    <lineage>
        <taxon>Bacteria</taxon>
        <taxon>Bacillati</taxon>
        <taxon>Actinomycetota</taxon>
        <taxon>Actinomycetes</taxon>
        <taxon>Mycobacteriales</taxon>
        <taxon>Nocardiaceae</taxon>
        <taxon>Nocardia</taxon>
    </lineage>
</organism>
<protein>
    <submittedName>
        <fullName evidence="5">Helix-turn-helix transcriptional regulator</fullName>
    </submittedName>
</protein>
<evidence type="ECO:0000256" key="1">
    <source>
        <dbReference type="ARBA" id="ARBA00023015"/>
    </source>
</evidence>
<proteinExistence type="predicted"/>
<dbReference type="SUPFAM" id="SSF46894">
    <property type="entry name" value="C-terminal effector domain of the bipartite response regulators"/>
    <property type="match status" value="1"/>
</dbReference>
<gene>
    <name evidence="5" type="ORF">AB0I48_21770</name>
</gene>
<dbReference type="EMBL" id="JBFAKC010000009">
    <property type="protein sequence ID" value="MEV0710200.1"/>
    <property type="molecule type" value="Genomic_DNA"/>
</dbReference>
<dbReference type="PANTHER" id="PTHR44688">
    <property type="entry name" value="DNA-BINDING TRANSCRIPTIONAL ACTIVATOR DEVR_DOSR"/>
    <property type="match status" value="1"/>
</dbReference>
<dbReference type="Proteomes" id="UP001551695">
    <property type="component" value="Unassembled WGS sequence"/>
</dbReference>
<evidence type="ECO:0000313" key="6">
    <source>
        <dbReference type="Proteomes" id="UP001551695"/>
    </source>
</evidence>
<dbReference type="Gene3D" id="1.10.10.10">
    <property type="entry name" value="Winged helix-like DNA-binding domain superfamily/Winged helix DNA-binding domain"/>
    <property type="match status" value="1"/>
</dbReference>